<dbReference type="EMBL" id="DYDO01000002">
    <property type="protein sequence ID" value="DBA30096.1"/>
    <property type="molecule type" value="Genomic_DNA"/>
</dbReference>
<keyword evidence="2" id="KW-1185">Reference proteome</keyword>
<dbReference type="AlphaFoldDB" id="A0AAV3AZD0"/>
<evidence type="ECO:0000313" key="1">
    <source>
        <dbReference type="EMBL" id="DBA30096.1"/>
    </source>
</evidence>
<organism evidence="1 2">
    <name type="scientific">Pyxicephalus adspersus</name>
    <name type="common">African bullfrog</name>
    <dbReference type="NCBI Taxonomy" id="30357"/>
    <lineage>
        <taxon>Eukaryota</taxon>
        <taxon>Metazoa</taxon>
        <taxon>Chordata</taxon>
        <taxon>Craniata</taxon>
        <taxon>Vertebrata</taxon>
        <taxon>Euteleostomi</taxon>
        <taxon>Amphibia</taxon>
        <taxon>Batrachia</taxon>
        <taxon>Anura</taxon>
        <taxon>Neobatrachia</taxon>
        <taxon>Ranoidea</taxon>
        <taxon>Pyxicephalidae</taxon>
        <taxon>Pyxicephalinae</taxon>
        <taxon>Pyxicephalus</taxon>
    </lineage>
</organism>
<proteinExistence type="predicted"/>
<accession>A0AAV3AZD0</accession>
<gene>
    <name evidence="1" type="ORF">GDO54_006121</name>
</gene>
<reference evidence="1" key="1">
    <citation type="thesis" date="2020" institute="ProQuest LLC" country="789 East Eisenhower Parkway, Ann Arbor, MI, USA">
        <title>Comparative Genomics and Chromosome Evolution.</title>
        <authorList>
            <person name="Mudd A.B."/>
        </authorList>
    </citation>
    <scope>NUCLEOTIDE SEQUENCE</scope>
    <source>
        <strain evidence="1">1538</strain>
        <tissue evidence="1">Blood</tissue>
    </source>
</reference>
<evidence type="ECO:0000313" key="2">
    <source>
        <dbReference type="Proteomes" id="UP001181693"/>
    </source>
</evidence>
<evidence type="ECO:0008006" key="3">
    <source>
        <dbReference type="Google" id="ProtNLM"/>
    </source>
</evidence>
<dbReference type="Proteomes" id="UP001181693">
    <property type="component" value="Unassembled WGS sequence"/>
</dbReference>
<comment type="caution">
    <text evidence="1">The sequence shown here is derived from an EMBL/GenBank/DDBJ whole genome shotgun (WGS) entry which is preliminary data.</text>
</comment>
<protein>
    <recommendedName>
        <fullName evidence="3">Maturase K</fullName>
    </recommendedName>
</protein>
<sequence>MLPQSESKHFQRLFLSSLYFKNSMYKEWIFMYNPFKNCFKTPLKYIEVRSMNVECYRRSNIPLGLLAEIIMMDGDFGIFLSQ</sequence>
<name>A0AAV3AZD0_PYXAD</name>